<feature type="domain" description="Xylulose 5-phosphate/Fructose 6-phosphate phosphoketolase N-terminal" evidence="1">
    <location>
        <begin position="3"/>
        <end position="329"/>
    </location>
</feature>
<sequence>MSSITDFWRAANFLSLSLLYLNRPVLAPSTLDPESVKPRIFGHWGVCPSINAVYAHLNDLCRRTERQVNLVVGPGHAGPALAACTFLDDSLHRAYPQFSRDLDGLAALLASYSTEDGFSTEISMEYPNVDYVGGELGNALAFAQGAVLGSPERIVVAMVGDGELETAAGHSSWQGFDYLHPAHDGIVIPVINANGFRMGSRSLWSLRSRDRQRSLLAGYGIVPIFVGADHQELADAFDQALDRAHTGHGSWPAIVLETPKGWTGPGHLNGEAFLGTRHAHKPLLKSPRTDPHQLEELRSWLASYAPETLFTAAGEPAPGVLACLPSGDSGIRPLRVSIPSVPGDTATRPSDHDTAFAALRDVAMSAVQDDASVYLIGPDELESNTFLGAGHSTPLRHGFTTDPGFAPDSRVMEILNESVCFDWSWGLAASNRRPIFVSYEAFSPIFASQADQFLKQIRAGSQVPHRTAAPGVTLVLTSLGWYNTPTHHNPSFVDSLVSRVASPELAVYMPVQPSSAAAYMREALCSTDRLSVLVASKHGLGLLAKQPSPGLHQEPETLTGWTTLAEASATAGPSVCFVAVGDLMAEVATYVVPHVATKTGRHTNAVAIEDLSMLGHAHHPGWESLLPRLEHSHHVLWLYGGRPTAIKPHLADLGLLTGATVLGFQDNDQAPSGLPRLRVNGLDPETVVALAVSLAEGTPQ</sequence>
<name>A0AAN0K7N3_9ACTN</name>
<protein>
    <submittedName>
        <fullName evidence="2">Phosphoketolase family protein</fullName>
    </submittedName>
</protein>
<dbReference type="InterPro" id="IPR005593">
    <property type="entry name" value="Xul5P/Fru6P_PKetolase"/>
</dbReference>
<dbReference type="SUPFAM" id="SSF52518">
    <property type="entry name" value="Thiamin diphosphate-binding fold (THDP-binding)"/>
    <property type="match status" value="2"/>
</dbReference>
<dbReference type="InterPro" id="IPR018970">
    <property type="entry name" value="Xul5P/Fru6P_PKetolase_N"/>
</dbReference>
<proteinExistence type="predicted"/>
<dbReference type="EMBL" id="AP028056">
    <property type="protein sequence ID" value="BEH03136.1"/>
    <property type="molecule type" value="Genomic_DNA"/>
</dbReference>
<dbReference type="InterPro" id="IPR029061">
    <property type="entry name" value="THDP-binding"/>
</dbReference>
<dbReference type="RefSeq" id="WP_286265365.1">
    <property type="nucleotide sequence ID" value="NZ_AP028056.1"/>
</dbReference>
<dbReference type="Pfam" id="PF09364">
    <property type="entry name" value="XFP_N"/>
    <property type="match status" value="1"/>
</dbReference>
<dbReference type="Pfam" id="PF03894">
    <property type="entry name" value="XFP"/>
    <property type="match status" value="1"/>
</dbReference>
<dbReference type="PANTHER" id="PTHR31273">
    <property type="entry name" value="PHOSPHOKETOLASE-RELATED"/>
    <property type="match status" value="1"/>
</dbReference>
<dbReference type="GO" id="GO:0016832">
    <property type="term" value="F:aldehyde-lyase activity"/>
    <property type="evidence" value="ECO:0007669"/>
    <property type="project" value="InterPro"/>
</dbReference>
<organism evidence="2 3">
    <name type="scientific">Brooklawnia propionicigenes</name>
    <dbReference type="NCBI Taxonomy" id="3041175"/>
    <lineage>
        <taxon>Bacteria</taxon>
        <taxon>Bacillati</taxon>
        <taxon>Actinomycetota</taxon>
        <taxon>Actinomycetes</taxon>
        <taxon>Propionibacteriales</taxon>
        <taxon>Propionibacteriaceae</taxon>
        <taxon>Brooklawnia</taxon>
    </lineage>
</organism>
<dbReference type="PANTHER" id="PTHR31273:SF0">
    <property type="entry name" value="PHOSPHOKETOLASE-RELATED"/>
    <property type="match status" value="1"/>
</dbReference>
<keyword evidence="3" id="KW-1185">Reference proteome</keyword>
<dbReference type="AlphaFoldDB" id="A0AAN0K7N3"/>
<dbReference type="Gene3D" id="3.40.50.970">
    <property type="match status" value="2"/>
</dbReference>
<gene>
    <name evidence="2" type="ORF">brsh051_24170</name>
</gene>
<evidence type="ECO:0000259" key="1">
    <source>
        <dbReference type="Pfam" id="PF09364"/>
    </source>
</evidence>
<dbReference type="GO" id="GO:0000287">
    <property type="term" value="F:magnesium ion binding"/>
    <property type="evidence" value="ECO:0007669"/>
    <property type="project" value="UniProtKB-ARBA"/>
</dbReference>
<evidence type="ECO:0000313" key="3">
    <source>
        <dbReference type="Proteomes" id="UP001431656"/>
    </source>
</evidence>
<accession>A0AAN0K7N3</accession>
<evidence type="ECO:0000313" key="2">
    <source>
        <dbReference type="EMBL" id="BEH03136.1"/>
    </source>
</evidence>
<dbReference type="GO" id="GO:0005975">
    <property type="term" value="P:carbohydrate metabolic process"/>
    <property type="evidence" value="ECO:0007669"/>
    <property type="project" value="InterPro"/>
</dbReference>
<dbReference type="KEGG" id="broo:brsh051_24170"/>
<reference evidence="2" key="1">
    <citation type="journal article" date="2024" name="Int. J. Syst. Evol. Microbiol.">
        <title>Brooklawnia propionicigenes sp. nov., a facultatively anaerobic, propionate-producing bacterium isolated from a methanogenic reactor treating waste from cattle farms.</title>
        <authorList>
            <person name="Akita Y."/>
            <person name="Ueki A."/>
            <person name="Tonouchi A."/>
            <person name="Sugawara Y."/>
            <person name="Honma S."/>
            <person name="Kaku N."/>
            <person name="Ueki K."/>
        </authorList>
    </citation>
    <scope>NUCLEOTIDE SEQUENCE</scope>
    <source>
        <strain evidence="2">SH051</strain>
    </source>
</reference>
<dbReference type="Proteomes" id="UP001431656">
    <property type="component" value="Chromosome"/>
</dbReference>